<dbReference type="RefSeq" id="XP_034234289.1">
    <property type="nucleotide sequence ID" value="XM_034378398.1"/>
</dbReference>
<keyword evidence="5" id="KW-0472">Membrane</keyword>
<dbReference type="GO" id="GO:0050909">
    <property type="term" value="P:sensory perception of taste"/>
    <property type="evidence" value="ECO:0007669"/>
    <property type="project" value="InterPro"/>
</dbReference>
<organism evidence="7">
    <name type="scientific">Thrips palmi</name>
    <name type="common">Melon thrips</name>
    <dbReference type="NCBI Taxonomy" id="161013"/>
    <lineage>
        <taxon>Eukaryota</taxon>
        <taxon>Metazoa</taxon>
        <taxon>Ecdysozoa</taxon>
        <taxon>Arthropoda</taxon>
        <taxon>Hexapoda</taxon>
        <taxon>Insecta</taxon>
        <taxon>Pterygota</taxon>
        <taxon>Neoptera</taxon>
        <taxon>Paraneoptera</taxon>
        <taxon>Thysanoptera</taxon>
        <taxon>Terebrantia</taxon>
        <taxon>Thripoidea</taxon>
        <taxon>Thripidae</taxon>
        <taxon>Thrips</taxon>
    </lineage>
</organism>
<dbReference type="Proteomes" id="UP000515158">
    <property type="component" value="Unplaced"/>
</dbReference>
<name>A0A6P8ZIW0_THRPL</name>
<keyword evidence="3" id="KW-0812">Transmembrane</keyword>
<dbReference type="GeneID" id="117641242"/>
<dbReference type="GO" id="GO:0005886">
    <property type="term" value="C:plasma membrane"/>
    <property type="evidence" value="ECO:0007669"/>
    <property type="project" value="UniProtKB-SubCell"/>
</dbReference>
<accession>A0A6P8ZIW0</accession>
<evidence type="ECO:0000256" key="2">
    <source>
        <dbReference type="ARBA" id="ARBA00022475"/>
    </source>
</evidence>
<dbReference type="InParanoid" id="A0A6P8ZIW0"/>
<protein>
    <submittedName>
        <fullName evidence="7">Uncharacterized protein LOC117641242</fullName>
    </submittedName>
</protein>
<keyword evidence="2" id="KW-1003">Cell membrane</keyword>
<dbReference type="InterPro" id="IPR013604">
    <property type="entry name" value="7TM_chemorcpt"/>
</dbReference>
<comment type="subcellular location">
    <subcellularLocation>
        <location evidence="1">Cell membrane</location>
        <topology evidence="1">Multi-pass membrane protein</topology>
    </subcellularLocation>
</comment>
<evidence type="ECO:0000313" key="7">
    <source>
        <dbReference type="RefSeq" id="XP_034234289.1"/>
    </source>
</evidence>
<evidence type="ECO:0000256" key="5">
    <source>
        <dbReference type="ARBA" id="ARBA00023136"/>
    </source>
</evidence>
<gene>
    <name evidence="7" type="primary">LOC117641242</name>
</gene>
<evidence type="ECO:0000256" key="1">
    <source>
        <dbReference type="ARBA" id="ARBA00004651"/>
    </source>
</evidence>
<dbReference type="Pfam" id="PF08395">
    <property type="entry name" value="7tm_7"/>
    <property type="match status" value="1"/>
</dbReference>
<reference evidence="7" key="1">
    <citation type="submission" date="2025-08" db="UniProtKB">
        <authorList>
            <consortium name="RefSeq"/>
        </authorList>
    </citation>
    <scope>IDENTIFICATION</scope>
    <source>
        <tissue evidence="7">Total insect</tissue>
    </source>
</reference>
<evidence type="ECO:0000313" key="6">
    <source>
        <dbReference type="Proteomes" id="UP000515158"/>
    </source>
</evidence>
<dbReference type="AlphaFoldDB" id="A0A6P8ZIW0"/>
<keyword evidence="4" id="KW-1133">Transmembrane helix</keyword>
<keyword evidence="6" id="KW-1185">Reference proteome</keyword>
<dbReference type="OrthoDB" id="6366728at2759"/>
<proteinExistence type="predicted"/>
<sequence length="189" mass="20857">MTAASPTLDPTVQRGLLQGVANRWEATMEQVSALLGHDMLGLPLLYSLLQMSIGLVTSTAQAVQEDTLACIRLYRLMDILMYLTRVASLAVTAGWLYREAKETETILGTLDTTAWPARERHRVRHLLRLSRETKHFRVCGIVSLDHGLLFTIMGNTATFVVMLLQLPILTPGKAAEQLNQTEAKAAAAE</sequence>
<evidence type="ECO:0000256" key="4">
    <source>
        <dbReference type="ARBA" id="ARBA00022989"/>
    </source>
</evidence>
<dbReference type="KEGG" id="tpal:117641242"/>
<evidence type="ECO:0000256" key="3">
    <source>
        <dbReference type="ARBA" id="ARBA00022692"/>
    </source>
</evidence>